<organism evidence="1 2">
    <name type="scientific">Kibdelosporangium lantanae</name>
    <dbReference type="NCBI Taxonomy" id="1497396"/>
    <lineage>
        <taxon>Bacteria</taxon>
        <taxon>Bacillati</taxon>
        <taxon>Actinomycetota</taxon>
        <taxon>Actinomycetes</taxon>
        <taxon>Pseudonocardiales</taxon>
        <taxon>Pseudonocardiaceae</taxon>
        <taxon>Kibdelosporangium</taxon>
    </lineage>
</organism>
<accession>A0ABW3M115</accession>
<keyword evidence="2" id="KW-1185">Reference proteome</keyword>
<sequence length="85" mass="9453">MFEIDYRLCLRCQLGWVEQPYTEPLYQRRGLASAALAALRSEHPGLSWHTLGGHEPDARPFWAATGQGVRGSYQQGNLCPHVTAG</sequence>
<name>A0ABW3M115_9PSEU</name>
<dbReference type="EMBL" id="JBHTIS010000012">
    <property type="protein sequence ID" value="MFD1044208.1"/>
    <property type="molecule type" value="Genomic_DNA"/>
</dbReference>
<dbReference type="Proteomes" id="UP001597045">
    <property type="component" value="Unassembled WGS sequence"/>
</dbReference>
<protein>
    <recommendedName>
        <fullName evidence="3">N-acetyltransferase domain-containing protein</fullName>
    </recommendedName>
</protein>
<evidence type="ECO:0000313" key="2">
    <source>
        <dbReference type="Proteomes" id="UP001597045"/>
    </source>
</evidence>
<evidence type="ECO:0000313" key="1">
    <source>
        <dbReference type="EMBL" id="MFD1044208.1"/>
    </source>
</evidence>
<proteinExistence type="predicted"/>
<reference evidence="2" key="1">
    <citation type="journal article" date="2019" name="Int. J. Syst. Evol. Microbiol.">
        <title>The Global Catalogue of Microorganisms (GCM) 10K type strain sequencing project: providing services to taxonomists for standard genome sequencing and annotation.</title>
        <authorList>
            <consortium name="The Broad Institute Genomics Platform"/>
            <consortium name="The Broad Institute Genome Sequencing Center for Infectious Disease"/>
            <person name="Wu L."/>
            <person name="Ma J."/>
        </authorList>
    </citation>
    <scope>NUCLEOTIDE SEQUENCE [LARGE SCALE GENOMIC DNA]</scope>
    <source>
        <strain evidence="2">JCM 31486</strain>
    </source>
</reference>
<comment type="caution">
    <text evidence="1">The sequence shown here is derived from an EMBL/GenBank/DDBJ whole genome shotgun (WGS) entry which is preliminary data.</text>
</comment>
<evidence type="ECO:0008006" key="3">
    <source>
        <dbReference type="Google" id="ProtNLM"/>
    </source>
</evidence>
<gene>
    <name evidence="1" type="ORF">ACFQ1S_00655</name>
</gene>